<reference evidence="1 2" key="1">
    <citation type="submission" date="2020-07" db="EMBL/GenBank/DDBJ databases">
        <title>Taxonomic proposal: Crassvirales, a new order of highly abundant and diverse bacterial viruses.</title>
        <authorList>
            <person name="Shkoporov A.N."/>
            <person name="Stockdale S.R."/>
            <person name="Guerin E."/>
            <person name="Ross R.P."/>
            <person name="Hill C."/>
        </authorList>
    </citation>
    <scope>NUCLEOTIDE SEQUENCE [LARGE SCALE GENOMIC DNA]</scope>
</reference>
<dbReference type="Proteomes" id="UP000593898">
    <property type="component" value="Segment"/>
</dbReference>
<keyword evidence="2" id="KW-1185">Reference proteome</keyword>
<accession>A0A7M1RZI1</accession>
<evidence type="ECO:0000313" key="2">
    <source>
        <dbReference type="Proteomes" id="UP000593898"/>
    </source>
</evidence>
<sequence>MADSKVFMFPDGNQNGNSSIDPALLLALNNGGMGGNGNWMWVIFLFFLFPLLRRGGFWGNDDNGYGNSGNCNGFGYLGNMINNNDGRQLLDAAINRNGASIDKLASMFGCSKDAIIGAINGVQQAICGVNSNIADVKYAMSLGNKDIIHQLASCCCDIRESITRGNYDNQLQTINQTNQLQQAINNIATSQEKGFSSVNYETQRQTCDITNEIKNLSTQITTQFGELSTRALQDKLDAERDKTTALMNQLSNEHQTALIGQQIATATNPLVSAIANVTREVDSIKCKLPETTTVPNPPGILVPNCVAYNSFIPNLFGFNQPGSIWS</sequence>
<name>A0A7M1RZI1_9CAUD</name>
<protein>
    <submittedName>
        <fullName evidence="1">Uncharacterized protein</fullName>
    </submittedName>
</protein>
<organism evidence="1 2">
    <name type="scientific">uncultured phage cr271_1</name>
    <dbReference type="NCBI Taxonomy" id="2772078"/>
    <lineage>
        <taxon>Viruses</taxon>
        <taxon>Duplodnaviria</taxon>
        <taxon>Heunggongvirae</taxon>
        <taxon>Uroviricota</taxon>
        <taxon>Caudoviricetes</taxon>
        <taxon>Crassvirales</taxon>
        <taxon>Intestiviridae</taxon>
        <taxon>Obtuvirinae</taxon>
        <taxon>Hacihdavirus</taxon>
        <taxon>Hacihdavirus animalis</taxon>
    </lineage>
</organism>
<dbReference type="GeneID" id="65130469"/>
<dbReference type="KEGG" id="vg:65130469"/>
<dbReference type="RefSeq" id="YP_010112011.1">
    <property type="nucleotide sequence ID" value="NC_055887.1"/>
</dbReference>
<dbReference type="EMBL" id="MT774394">
    <property type="protein sequence ID" value="QOR59853.1"/>
    <property type="molecule type" value="Genomic_DNA"/>
</dbReference>
<evidence type="ECO:0000313" key="1">
    <source>
        <dbReference type="EMBL" id="QOR59853.1"/>
    </source>
</evidence>
<proteinExistence type="predicted"/>